<organism evidence="1 2">
    <name type="scientific">Caulobacter vibrioides (strain NA1000 / CB15N)</name>
    <name type="common">Caulobacter crescentus</name>
    <dbReference type="NCBI Taxonomy" id="565050"/>
    <lineage>
        <taxon>Bacteria</taxon>
        <taxon>Pseudomonadati</taxon>
        <taxon>Pseudomonadota</taxon>
        <taxon>Alphaproteobacteria</taxon>
        <taxon>Caulobacterales</taxon>
        <taxon>Caulobacteraceae</taxon>
        <taxon>Caulobacter</taxon>
    </lineage>
</organism>
<dbReference type="HOGENOM" id="CLU_2045468_0_0_5"/>
<evidence type="ECO:0000313" key="2">
    <source>
        <dbReference type="Proteomes" id="UP000001364"/>
    </source>
</evidence>
<dbReference type="GeneID" id="18668839"/>
<dbReference type="EMBL" id="CP001340">
    <property type="protein sequence ID" value="AHI88544.1"/>
    <property type="molecule type" value="Genomic_DNA"/>
</dbReference>
<proteinExistence type="predicted"/>
<dbReference type="OrthoDB" id="7189938at2"/>
<dbReference type="KEGG" id="ccs:CCNA_03941"/>
<gene>
    <name evidence="1" type="ordered locus">CCNA_03941</name>
</gene>
<dbReference type="RefSeq" id="WP_024265626.1">
    <property type="nucleotide sequence ID" value="NC_011916.1"/>
</dbReference>
<dbReference type="RefSeq" id="YP_009020513.1">
    <property type="nucleotide sequence ID" value="NC_011916.1"/>
</dbReference>
<accession>A0A0H3IZC6</accession>
<dbReference type="Proteomes" id="UP000001364">
    <property type="component" value="Chromosome"/>
</dbReference>
<reference evidence="1 2" key="1">
    <citation type="journal article" date="2010" name="J. Bacteriol.">
        <title>The genetic basis of laboratory adaptation in Caulobacter crescentus.</title>
        <authorList>
            <person name="Marks M.E."/>
            <person name="Castro-Rojas C.M."/>
            <person name="Teiling C."/>
            <person name="Du L."/>
            <person name="Kapatral V."/>
            <person name="Walunas T.L."/>
            <person name="Crosson S."/>
        </authorList>
    </citation>
    <scope>NUCLEOTIDE SEQUENCE [LARGE SCALE GENOMIC DNA]</scope>
    <source>
        <strain evidence="2">NA1000 / CB15N</strain>
    </source>
</reference>
<name>A0A0H3IZC6_CAUVN</name>
<keyword evidence="2" id="KW-1185">Reference proteome</keyword>
<protein>
    <submittedName>
        <fullName evidence="1">Uncharacterized protein</fullName>
    </submittedName>
</protein>
<evidence type="ECO:0000313" key="1">
    <source>
        <dbReference type="EMBL" id="AHI88544.1"/>
    </source>
</evidence>
<dbReference type="AlphaFoldDB" id="A0A0H3IZC6"/>
<sequence length="120" mass="13302">MTQQTPHTDLTPRQKDAIGRAAHLRREVMSFQQDWPRLNSADLLPPITWSELERQLSSLSATPVGASMVHDLVAATRKQATFKPTELLVREILCIASAVMDETFPPDSSSSDSEAEDLTI</sequence>